<gene>
    <name evidence="1" type="ORF">ERJ67_00300</name>
</gene>
<evidence type="ECO:0000313" key="1">
    <source>
        <dbReference type="EMBL" id="TGG96831.1"/>
    </source>
</evidence>
<name>A0A524RR90_9CHRO</name>
<sequence>MAITALDDRGREELLALDAALASLGVERFLVARHGLRQRHGGCYSPFSNNLFISDRVALHPTQLLTVLRHEGWHSVQDCRGGGLDSRRSRPAMDPTELSPLVLEALDPRRFPDKAIWLLEVEAHSAAMEPGRTLQALGSCSTNGKMGNPADARQVVPPL</sequence>
<dbReference type="Proteomes" id="UP000317990">
    <property type="component" value="Unassembled WGS sequence"/>
</dbReference>
<proteinExistence type="predicted"/>
<protein>
    <submittedName>
        <fullName evidence="1">Uncharacterized protein</fullName>
    </submittedName>
</protein>
<organism evidence="1 2">
    <name type="scientific">Aphanocapsa feldmannii 277cV</name>
    <dbReference type="NCBI Taxonomy" id="2507553"/>
    <lineage>
        <taxon>Bacteria</taxon>
        <taxon>Bacillati</taxon>
        <taxon>Cyanobacteriota</taxon>
        <taxon>Cyanophyceae</taxon>
        <taxon>Oscillatoriophycideae</taxon>
        <taxon>Chroococcales</taxon>
        <taxon>Microcystaceae</taxon>
        <taxon>Aphanocapsa</taxon>
    </lineage>
</organism>
<comment type="caution">
    <text evidence="1">The sequence shown here is derived from an EMBL/GenBank/DDBJ whole genome shotgun (WGS) entry which is preliminary data.</text>
</comment>
<evidence type="ECO:0000313" key="2">
    <source>
        <dbReference type="Proteomes" id="UP000317990"/>
    </source>
</evidence>
<dbReference type="AlphaFoldDB" id="A0A524RR90"/>
<reference evidence="1 2" key="1">
    <citation type="journal article" date="2019" name="mSystems">
        <title>Life at home and on the roam: Genomic adaptions reflect the dual lifestyle of an intracellular, facultative symbiont.</title>
        <authorList>
            <person name="Burgsdorf I."/>
        </authorList>
    </citation>
    <scope>NUCLEOTIDE SEQUENCE [LARGE SCALE GENOMIC DNA]</scope>
    <source>
        <strain evidence="1">277cV</strain>
    </source>
</reference>
<dbReference type="EMBL" id="SRMO01000001">
    <property type="protein sequence ID" value="TGG96831.1"/>
    <property type="molecule type" value="Genomic_DNA"/>
</dbReference>
<accession>A0A524RR90</accession>